<sequence length="165" mass="19047">MIDSWQSDWTRGKTGRSIHNIFPQVKLRLTDWRREDFLFFTGHGPFAHSLFRFRLKPTPFCACGKEGTPLHYITECDLTESWHITKPAANLKDLWFRRVAGNPHSRAKVRQVIKHMLKTRTSFSRTSITSVKTSSSSAYQSDKQSALSSHLLHSKPMPSSNIPRY</sequence>
<accession>A0A4Y2T5B9</accession>
<proteinExistence type="predicted"/>
<dbReference type="OrthoDB" id="411823at2759"/>
<evidence type="ECO:0008006" key="3">
    <source>
        <dbReference type="Google" id="ProtNLM"/>
    </source>
</evidence>
<organism evidence="1 2">
    <name type="scientific">Araneus ventricosus</name>
    <name type="common">Orbweaver spider</name>
    <name type="synonym">Epeira ventricosa</name>
    <dbReference type="NCBI Taxonomy" id="182803"/>
    <lineage>
        <taxon>Eukaryota</taxon>
        <taxon>Metazoa</taxon>
        <taxon>Ecdysozoa</taxon>
        <taxon>Arthropoda</taxon>
        <taxon>Chelicerata</taxon>
        <taxon>Arachnida</taxon>
        <taxon>Araneae</taxon>
        <taxon>Araneomorphae</taxon>
        <taxon>Entelegynae</taxon>
        <taxon>Araneoidea</taxon>
        <taxon>Araneidae</taxon>
        <taxon>Araneus</taxon>
    </lineage>
</organism>
<protein>
    <recommendedName>
        <fullName evidence="3">Reverse transcriptase zinc-binding domain-containing protein</fullName>
    </recommendedName>
</protein>
<dbReference type="Proteomes" id="UP000499080">
    <property type="component" value="Unassembled WGS sequence"/>
</dbReference>
<evidence type="ECO:0000313" key="1">
    <source>
        <dbReference type="EMBL" id="GBN95808.1"/>
    </source>
</evidence>
<dbReference type="AlphaFoldDB" id="A0A4Y2T5B9"/>
<comment type="caution">
    <text evidence="1">The sequence shown here is derived from an EMBL/GenBank/DDBJ whole genome shotgun (WGS) entry which is preliminary data.</text>
</comment>
<name>A0A4Y2T5B9_ARAVE</name>
<dbReference type="EMBL" id="BGPR01026252">
    <property type="protein sequence ID" value="GBN95808.1"/>
    <property type="molecule type" value="Genomic_DNA"/>
</dbReference>
<evidence type="ECO:0000313" key="2">
    <source>
        <dbReference type="Proteomes" id="UP000499080"/>
    </source>
</evidence>
<reference evidence="1 2" key="1">
    <citation type="journal article" date="2019" name="Sci. Rep.">
        <title>Orb-weaving spider Araneus ventricosus genome elucidates the spidroin gene catalogue.</title>
        <authorList>
            <person name="Kono N."/>
            <person name="Nakamura H."/>
            <person name="Ohtoshi R."/>
            <person name="Moran D.A.P."/>
            <person name="Shinohara A."/>
            <person name="Yoshida Y."/>
            <person name="Fujiwara M."/>
            <person name="Mori M."/>
            <person name="Tomita M."/>
            <person name="Arakawa K."/>
        </authorList>
    </citation>
    <scope>NUCLEOTIDE SEQUENCE [LARGE SCALE GENOMIC DNA]</scope>
</reference>
<gene>
    <name evidence="1" type="ORF">AVEN_106487_1</name>
</gene>
<keyword evidence="2" id="KW-1185">Reference proteome</keyword>